<keyword evidence="3" id="KW-0862">Zinc</keyword>
<comment type="similarity">
    <text evidence="4">Belongs to the alkaline phosphatase family.</text>
</comment>
<gene>
    <name evidence="5" type="ORF">FM119_06420</name>
</gene>
<protein>
    <submittedName>
        <fullName evidence="5">Alkaline phosphatase</fullName>
        <ecNumber evidence="5">3.1.3.1</ecNumber>
    </submittedName>
</protein>
<dbReference type="Gene3D" id="3.40.720.10">
    <property type="entry name" value="Alkaline Phosphatase, subunit A"/>
    <property type="match status" value="1"/>
</dbReference>
<dbReference type="PRINTS" id="PR00113">
    <property type="entry name" value="ALKPHPHTASE"/>
</dbReference>
<keyword evidence="6" id="KW-1185">Reference proteome</keyword>
<feature type="binding site" evidence="3">
    <location>
        <position position="184"/>
    </location>
    <ligand>
        <name>Mg(2+)</name>
        <dbReference type="ChEBI" id="CHEBI:18420"/>
    </ligand>
</feature>
<dbReference type="EC" id="3.1.3.1" evidence="5"/>
<evidence type="ECO:0000256" key="2">
    <source>
        <dbReference type="PIRSR" id="PIRSR601952-1"/>
    </source>
</evidence>
<feature type="active site" description="Phosphoserine intermediate" evidence="2">
    <location>
        <position position="131"/>
    </location>
</feature>
<dbReference type="InterPro" id="IPR001952">
    <property type="entry name" value="Alkaline_phosphatase"/>
</dbReference>
<evidence type="ECO:0000313" key="6">
    <source>
        <dbReference type="Proteomes" id="UP000196778"/>
    </source>
</evidence>
<organism evidence="5 6">
    <name type="scientific">Mycetocola reblochoni REB411</name>
    <dbReference type="NCBI Taxonomy" id="1255698"/>
    <lineage>
        <taxon>Bacteria</taxon>
        <taxon>Bacillati</taxon>
        <taxon>Actinomycetota</taxon>
        <taxon>Actinomycetes</taxon>
        <taxon>Micrococcales</taxon>
        <taxon>Microbacteriaceae</taxon>
        <taxon>Mycetocola</taxon>
    </lineage>
</organism>
<dbReference type="AlphaFoldDB" id="A0A1R4JAT8"/>
<dbReference type="GO" id="GO:0004035">
    <property type="term" value="F:alkaline phosphatase activity"/>
    <property type="evidence" value="ECO:0007669"/>
    <property type="project" value="UniProtKB-EC"/>
</dbReference>
<evidence type="ECO:0000256" key="3">
    <source>
        <dbReference type="PIRSR" id="PIRSR601952-2"/>
    </source>
</evidence>
<evidence type="ECO:0000256" key="1">
    <source>
        <dbReference type="ARBA" id="ARBA00022553"/>
    </source>
</evidence>
<feature type="binding site" evidence="3">
    <location>
        <position position="385"/>
    </location>
    <ligand>
        <name>Zn(2+)</name>
        <dbReference type="ChEBI" id="CHEBI:29105"/>
        <label>2</label>
    </ligand>
</feature>
<dbReference type="PANTHER" id="PTHR11596">
    <property type="entry name" value="ALKALINE PHOSPHATASE"/>
    <property type="match status" value="1"/>
</dbReference>
<comment type="cofactor">
    <cofactor evidence="3">
        <name>Mg(2+)</name>
        <dbReference type="ChEBI" id="CHEBI:18420"/>
    </cofactor>
    <text evidence="3">Binds 1 Mg(2+) ion.</text>
</comment>
<sequence length="623" mass="64561">MSTTPLGRRSRLIVAGTITGLVCGGIPALGAAAAPGEPRTPKNVIVMISDGAGYNQFDAARLFETGESYRQVAVDPATGAVDRVPGTPSQVYDSYPVQVSQSHYSASGRAAYTTEDAWGDFDWVASGATDSAAAGTALGTGVKTNNGVLGHDASGERLLTVGEQAKEVGKKVGLVTSVTFNHATPAGFIAHNPDRNDYHGLATEMIDSGADVIIGAGHPEYTDANEKRAAHFGSGSWISESDFTRVSTGQTPFEYIEAAADFASVAAGEDVPDKLFGLARTAETFQYNRPGLDNDKATPFTDPLNEDVPSLATSAQAALNVLEKDDDGFFLMVEGGAVDWAGHANQTTRLVEEQVDFNSAVEQVDAWVEKNSSWDETLVVVTADHETGYLSGPGADPSWTPLTGEKGALPEVSWSSGGHTNALVPFFAKGAGSELLAARSDSWDVVRGAYLDNTDVGEVVFDILGHPDAAEDSVALEATVPSVTPGGELSLAVGGGGEPVAFHGGTTAQSATLPRVSVSDTRNEAQAQGKGWTVSGRASDFTAGNRSFGADRLSWLPQVVASDSGAAAGSRASLGAPSTLAEADRVTRVGTTVVGAALDLSIPEDARSGRYGSEVTLTLFPKD</sequence>
<comment type="cofactor">
    <cofactor evidence="3">
        <name>Zn(2+)</name>
        <dbReference type="ChEBI" id="CHEBI:29105"/>
    </cofactor>
    <text evidence="3">Binds 2 Zn(2+) ions.</text>
</comment>
<dbReference type="PANTHER" id="PTHR11596:SF5">
    <property type="entry name" value="ALKALINE PHOSPHATASE"/>
    <property type="match status" value="1"/>
</dbReference>
<accession>A0A1R4JAT8</accession>
<dbReference type="OrthoDB" id="9794455at2"/>
<keyword evidence="3" id="KW-0460">Magnesium</keyword>
<dbReference type="SUPFAM" id="SSF53649">
    <property type="entry name" value="Alkaline phosphatase-like"/>
    <property type="match status" value="1"/>
</dbReference>
<feature type="binding site" evidence="3">
    <location>
        <position position="384"/>
    </location>
    <ligand>
        <name>Zn(2+)</name>
        <dbReference type="ChEBI" id="CHEBI:29105"/>
        <label>2</label>
    </ligand>
</feature>
<evidence type="ECO:0000313" key="5">
    <source>
        <dbReference type="EMBL" id="SJN29142.1"/>
    </source>
</evidence>
<keyword evidence="5" id="KW-0378">Hydrolase</keyword>
<evidence type="ECO:0000256" key="4">
    <source>
        <dbReference type="RuleBase" id="RU003946"/>
    </source>
</evidence>
<dbReference type="EMBL" id="FUKR01000036">
    <property type="protein sequence ID" value="SJN29142.1"/>
    <property type="molecule type" value="Genomic_DNA"/>
</dbReference>
<dbReference type="InterPro" id="IPR017850">
    <property type="entry name" value="Alkaline_phosphatase_core_sf"/>
</dbReference>
<name>A0A1R4JAT8_9MICO</name>
<dbReference type="RefSeq" id="WP_087136995.1">
    <property type="nucleotide sequence ID" value="NZ_FUKR01000036.1"/>
</dbReference>
<feature type="binding site" evidence="3">
    <location>
        <position position="182"/>
    </location>
    <ligand>
        <name>Mg(2+)</name>
        <dbReference type="ChEBI" id="CHEBI:18420"/>
    </ligand>
</feature>
<feature type="binding site" evidence="3">
    <location>
        <position position="343"/>
    </location>
    <ligand>
        <name>Zn(2+)</name>
        <dbReference type="ChEBI" id="CHEBI:29105"/>
        <label>2</label>
    </ligand>
</feature>
<proteinExistence type="inferred from homology"/>
<reference evidence="6" key="1">
    <citation type="submission" date="2017-02" db="EMBL/GenBank/DDBJ databases">
        <authorList>
            <person name="Dridi B."/>
        </authorList>
    </citation>
    <scope>NUCLEOTIDE SEQUENCE [LARGE SCALE GENOMIC DNA]</scope>
    <source>
        <strain evidence="6">EB411</strain>
    </source>
</reference>
<dbReference type="SMART" id="SM00098">
    <property type="entry name" value="alkPPc"/>
    <property type="match status" value="1"/>
</dbReference>
<keyword evidence="1" id="KW-0597">Phosphoprotein</keyword>
<dbReference type="CDD" id="cd16012">
    <property type="entry name" value="ALP"/>
    <property type="match status" value="1"/>
</dbReference>
<dbReference type="Proteomes" id="UP000196778">
    <property type="component" value="Unassembled WGS sequence"/>
</dbReference>
<feature type="binding site" evidence="3">
    <location>
        <position position="334"/>
    </location>
    <ligand>
        <name>Mg(2+)</name>
        <dbReference type="ChEBI" id="CHEBI:18420"/>
    </ligand>
</feature>
<dbReference type="GO" id="GO:0046872">
    <property type="term" value="F:metal ion binding"/>
    <property type="evidence" value="ECO:0007669"/>
    <property type="project" value="UniProtKB-KW"/>
</dbReference>
<feature type="binding site" evidence="3">
    <location>
        <position position="339"/>
    </location>
    <ligand>
        <name>Zn(2+)</name>
        <dbReference type="ChEBI" id="CHEBI:29105"/>
        <label>2</label>
    </ligand>
</feature>
<dbReference type="Pfam" id="PF00245">
    <property type="entry name" value="Alk_phosphatase"/>
    <property type="match status" value="1"/>
</dbReference>
<keyword evidence="3" id="KW-0479">Metal-binding</keyword>